<accession>A0A438ILA0</accession>
<dbReference type="Proteomes" id="UP000288805">
    <property type="component" value="Unassembled WGS sequence"/>
</dbReference>
<proteinExistence type="predicted"/>
<name>A0A438ILA0_VITVI</name>
<sequence>MPFFLSWMNMKCSEGKLKMQPKSPYHCDLSSEEFVAFSDIERRNHPSIIKVYKYLTY</sequence>
<organism evidence="1 2">
    <name type="scientific">Vitis vinifera</name>
    <name type="common">Grape</name>
    <dbReference type="NCBI Taxonomy" id="29760"/>
    <lineage>
        <taxon>Eukaryota</taxon>
        <taxon>Viridiplantae</taxon>
        <taxon>Streptophyta</taxon>
        <taxon>Embryophyta</taxon>
        <taxon>Tracheophyta</taxon>
        <taxon>Spermatophyta</taxon>
        <taxon>Magnoliopsida</taxon>
        <taxon>eudicotyledons</taxon>
        <taxon>Gunneridae</taxon>
        <taxon>Pentapetalae</taxon>
        <taxon>rosids</taxon>
        <taxon>Vitales</taxon>
        <taxon>Vitaceae</taxon>
        <taxon>Viteae</taxon>
        <taxon>Vitis</taxon>
    </lineage>
</organism>
<dbReference type="EMBL" id="QGNW01000101">
    <property type="protein sequence ID" value="RVW97395.1"/>
    <property type="molecule type" value="Genomic_DNA"/>
</dbReference>
<evidence type="ECO:0000313" key="2">
    <source>
        <dbReference type="Proteomes" id="UP000288805"/>
    </source>
</evidence>
<reference evidence="1 2" key="1">
    <citation type="journal article" date="2018" name="PLoS Genet.">
        <title>Population sequencing reveals clonal diversity and ancestral inbreeding in the grapevine cultivar Chardonnay.</title>
        <authorList>
            <person name="Roach M.J."/>
            <person name="Johnson D.L."/>
            <person name="Bohlmann J."/>
            <person name="van Vuuren H.J."/>
            <person name="Jones S.J."/>
            <person name="Pretorius I.S."/>
            <person name="Schmidt S.A."/>
            <person name="Borneman A.R."/>
        </authorList>
    </citation>
    <scope>NUCLEOTIDE SEQUENCE [LARGE SCALE GENOMIC DNA]</scope>
    <source>
        <strain evidence="2">cv. Chardonnay</strain>
        <tissue evidence="1">Leaf</tissue>
    </source>
</reference>
<gene>
    <name evidence="1" type="ORF">CK203_026287</name>
</gene>
<comment type="caution">
    <text evidence="1">The sequence shown here is derived from an EMBL/GenBank/DDBJ whole genome shotgun (WGS) entry which is preliminary data.</text>
</comment>
<evidence type="ECO:0000313" key="1">
    <source>
        <dbReference type="EMBL" id="RVW97395.1"/>
    </source>
</evidence>
<protein>
    <submittedName>
        <fullName evidence="1">Uncharacterized protein</fullName>
    </submittedName>
</protein>
<dbReference type="AlphaFoldDB" id="A0A438ILA0"/>